<dbReference type="EMBL" id="BSRA01000001">
    <property type="protein sequence ID" value="GLV12629.1"/>
    <property type="molecule type" value="Genomic_DNA"/>
</dbReference>
<dbReference type="GO" id="GO:0005886">
    <property type="term" value="C:plasma membrane"/>
    <property type="evidence" value="ECO:0007669"/>
    <property type="project" value="UniProtKB-SubCell"/>
</dbReference>
<comment type="subcellular location">
    <subcellularLocation>
        <location evidence="10">Cell membrane</location>
        <topology evidence="10">Multi-pass membrane protein</topology>
    </subcellularLocation>
</comment>
<feature type="transmembrane region" description="Helical" evidence="10">
    <location>
        <begin position="55"/>
        <end position="77"/>
    </location>
</feature>
<evidence type="ECO:0000256" key="2">
    <source>
        <dbReference type="ARBA" id="ARBA00022516"/>
    </source>
</evidence>
<organism evidence="12 13">
    <name type="scientific">Alicyclobacillus hesperidum</name>
    <dbReference type="NCBI Taxonomy" id="89784"/>
    <lineage>
        <taxon>Bacteria</taxon>
        <taxon>Bacillati</taxon>
        <taxon>Bacillota</taxon>
        <taxon>Bacilli</taxon>
        <taxon>Bacillales</taxon>
        <taxon>Alicyclobacillaceae</taxon>
        <taxon>Alicyclobacillus</taxon>
    </lineage>
</organism>
<keyword evidence="3 10" id="KW-0808">Transferase</keyword>
<keyword evidence="13" id="KW-1185">Reference proteome</keyword>
<comment type="subunit">
    <text evidence="10">Probably interacts with PlsX.</text>
</comment>
<evidence type="ECO:0000313" key="11">
    <source>
        <dbReference type="EMBL" id="GLV12629.1"/>
    </source>
</evidence>
<sequence>MSFWMGCLSVVIAYIIGSISTSTLVVRLVSGRDIREEGSGNAGATNTMRAIGTKWGVVVLLADALKGMIALWIALALTRGSVIAAAVSAIAVVVGHNWPIFFGFRGGKGIATTIGVLLWLAPIPTVIAGVICLIAIALTRYVSLGSLILTVLVPIIVAVWFMHTAVLVASIVLALLSIYRHRSNIARLVRGQERRIFDKSGESL</sequence>
<dbReference type="PANTHER" id="PTHR30309:SF0">
    <property type="entry name" value="GLYCEROL-3-PHOSPHATE ACYLTRANSFERASE-RELATED"/>
    <property type="match status" value="1"/>
</dbReference>
<keyword evidence="12" id="KW-0012">Acyltransferase</keyword>
<dbReference type="GO" id="GO:0008654">
    <property type="term" value="P:phospholipid biosynthetic process"/>
    <property type="evidence" value="ECO:0007669"/>
    <property type="project" value="UniProtKB-UniRule"/>
</dbReference>
<comment type="similarity">
    <text evidence="10">Belongs to the PlsY family.</text>
</comment>
<feature type="transmembrane region" description="Helical" evidence="10">
    <location>
        <begin position="12"/>
        <end position="29"/>
    </location>
</feature>
<keyword evidence="1 10" id="KW-1003">Cell membrane</keyword>
<evidence type="ECO:0000256" key="4">
    <source>
        <dbReference type="ARBA" id="ARBA00022692"/>
    </source>
</evidence>
<accession>A0A1H2XV30</accession>
<dbReference type="UniPathway" id="UPA00085"/>
<keyword evidence="9 10" id="KW-1208">Phospholipid metabolism</keyword>
<protein>
    <recommendedName>
        <fullName evidence="10">Glycerol-3-phosphate acyltransferase</fullName>
    </recommendedName>
    <alternativeName>
        <fullName evidence="10">Acyl-PO4 G3P acyltransferase</fullName>
    </alternativeName>
    <alternativeName>
        <fullName evidence="10">Acyl-phosphate--glycerol-3-phosphate acyltransferase</fullName>
    </alternativeName>
    <alternativeName>
        <fullName evidence="10">G3P acyltransferase</fullName>
        <shortName evidence="10">GPAT</shortName>
        <ecNumber evidence="10">2.3.1.275</ecNumber>
    </alternativeName>
    <alternativeName>
        <fullName evidence="10">Lysophosphatidic acid synthase</fullName>
        <shortName evidence="10">LPA synthase</shortName>
    </alternativeName>
</protein>
<comment type="catalytic activity">
    <reaction evidence="10">
        <text>an acyl phosphate + sn-glycerol 3-phosphate = a 1-acyl-sn-glycero-3-phosphate + phosphate</text>
        <dbReference type="Rhea" id="RHEA:34075"/>
        <dbReference type="ChEBI" id="CHEBI:43474"/>
        <dbReference type="ChEBI" id="CHEBI:57597"/>
        <dbReference type="ChEBI" id="CHEBI:57970"/>
        <dbReference type="ChEBI" id="CHEBI:59918"/>
        <dbReference type="EC" id="2.3.1.275"/>
    </reaction>
</comment>
<keyword evidence="7 10" id="KW-0472">Membrane</keyword>
<reference evidence="13" key="1">
    <citation type="submission" date="2016-10" db="EMBL/GenBank/DDBJ databases">
        <authorList>
            <person name="Varghese N."/>
        </authorList>
    </citation>
    <scope>NUCLEOTIDE SEQUENCE [LARGE SCALE GENOMIC DNA]</scope>
    <source>
        <strain evidence="13">DSM 12489</strain>
    </source>
</reference>
<feature type="transmembrane region" description="Helical" evidence="10">
    <location>
        <begin position="83"/>
        <end position="104"/>
    </location>
</feature>
<evidence type="ECO:0000256" key="1">
    <source>
        <dbReference type="ARBA" id="ARBA00022475"/>
    </source>
</evidence>
<dbReference type="Proteomes" id="UP001157137">
    <property type="component" value="Unassembled WGS sequence"/>
</dbReference>
<evidence type="ECO:0000256" key="9">
    <source>
        <dbReference type="ARBA" id="ARBA00023264"/>
    </source>
</evidence>
<dbReference type="RefSeq" id="WP_074693740.1">
    <property type="nucleotide sequence ID" value="NZ_BSRA01000001.1"/>
</dbReference>
<reference evidence="11" key="3">
    <citation type="submission" date="2023-02" db="EMBL/GenBank/DDBJ databases">
        <title>Proposal of a novel subspecies: Alicyclobacillus hesperidum subspecies aegle.</title>
        <authorList>
            <person name="Goto K."/>
            <person name="Fujii T."/>
            <person name="Yasui K."/>
            <person name="Mochida K."/>
            <person name="Kato-Tanaka Y."/>
            <person name="Morohoshi S."/>
            <person name="An S.Y."/>
            <person name="Kasai H."/>
            <person name="Yokota A."/>
        </authorList>
    </citation>
    <scope>NUCLEOTIDE SEQUENCE</scope>
    <source>
        <strain evidence="11">DSM 12766</strain>
    </source>
</reference>
<comment type="function">
    <text evidence="10">Catalyzes the transfer of an acyl group from acyl-phosphate (acyl-PO(4)) to glycerol-3-phosphate (G3P) to form lysophosphatidic acid (LPA). This enzyme utilizes acyl-phosphate as fatty acyl donor, but not acyl-CoA or acyl-ACP.</text>
</comment>
<keyword evidence="5 10" id="KW-1133">Transmembrane helix</keyword>
<reference evidence="12" key="2">
    <citation type="submission" date="2016-10" db="EMBL/GenBank/DDBJ databases">
        <authorList>
            <person name="de Groot N.N."/>
        </authorList>
    </citation>
    <scope>NUCLEOTIDE SEQUENCE [LARGE SCALE GENOMIC DNA]</scope>
    <source>
        <strain evidence="12">DSM 12489</strain>
    </source>
</reference>
<dbReference type="SMART" id="SM01207">
    <property type="entry name" value="G3P_acyltransf"/>
    <property type="match status" value="1"/>
</dbReference>
<keyword evidence="2 10" id="KW-0444">Lipid biosynthesis</keyword>
<evidence type="ECO:0000256" key="6">
    <source>
        <dbReference type="ARBA" id="ARBA00023098"/>
    </source>
</evidence>
<evidence type="ECO:0000256" key="10">
    <source>
        <dbReference type="HAMAP-Rule" id="MF_01043"/>
    </source>
</evidence>
<gene>
    <name evidence="10" type="primary">plsY</name>
    <name evidence="11" type="synonym">plsY2</name>
    <name evidence="11" type="ORF">Heshes_03130</name>
    <name evidence="12" type="ORF">SAMN04489725_12418</name>
</gene>
<dbReference type="PANTHER" id="PTHR30309">
    <property type="entry name" value="INNER MEMBRANE PROTEIN YGIH"/>
    <property type="match status" value="1"/>
</dbReference>
<dbReference type="EMBL" id="FNOJ01000024">
    <property type="protein sequence ID" value="SDW96169.1"/>
    <property type="molecule type" value="Genomic_DNA"/>
</dbReference>
<feature type="transmembrane region" description="Helical" evidence="10">
    <location>
        <begin position="144"/>
        <end position="177"/>
    </location>
</feature>
<evidence type="ECO:0000256" key="5">
    <source>
        <dbReference type="ARBA" id="ARBA00022989"/>
    </source>
</evidence>
<dbReference type="HAMAP" id="MF_01043">
    <property type="entry name" value="PlsY"/>
    <property type="match status" value="1"/>
</dbReference>
<dbReference type="NCBIfam" id="TIGR00023">
    <property type="entry name" value="glycerol-3-phosphate 1-O-acyltransferase PlsY"/>
    <property type="match status" value="1"/>
</dbReference>
<dbReference type="InterPro" id="IPR003811">
    <property type="entry name" value="G3P_acylTferase_PlsY"/>
</dbReference>
<dbReference type="STRING" id="89784.SAMN04489725_12418"/>
<evidence type="ECO:0000256" key="8">
    <source>
        <dbReference type="ARBA" id="ARBA00023209"/>
    </source>
</evidence>
<evidence type="ECO:0000313" key="12">
    <source>
        <dbReference type="EMBL" id="SDW96169.1"/>
    </source>
</evidence>
<keyword evidence="4 10" id="KW-0812">Transmembrane</keyword>
<proteinExistence type="inferred from homology"/>
<name>A0A1H2XV30_9BACL</name>
<dbReference type="GO" id="GO:0043772">
    <property type="term" value="F:acyl-phosphate glycerol-3-phosphate acyltransferase activity"/>
    <property type="evidence" value="ECO:0007669"/>
    <property type="project" value="UniProtKB-UniRule"/>
</dbReference>
<comment type="pathway">
    <text evidence="10">Lipid metabolism; phospholipid metabolism.</text>
</comment>
<dbReference type="Proteomes" id="UP000182589">
    <property type="component" value="Unassembled WGS sequence"/>
</dbReference>
<keyword evidence="6 10" id="KW-0443">Lipid metabolism</keyword>
<dbReference type="EC" id="2.3.1.275" evidence="10"/>
<feature type="transmembrane region" description="Helical" evidence="10">
    <location>
        <begin position="116"/>
        <end position="138"/>
    </location>
</feature>
<keyword evidence="8 10" id="KW-0594">Phospholipid biosynthesis</keyword>
<dbReference type="AlphaFoldDB" id="A0A1H2XV30"/>
<dbReference type="Pfam" id="PF02660">
    <property type="entry name" value="G3P_acyltransf"/>
    <property type="match status" value="1"/>
</dbReference>
<evidence type="ECO:0000256" key="7">
    <source>
        <dbReference type="ARBA" id="ARBA00023136"/>
    </source>
</evidence>
<evidence type="ECO:0000256" key="3">
    <source>
        <dbReference type="ARBA" id="ARBA00022679"/>
    </source>
</evidence>
<evidence type="ECO:0000313" key="13">
    <source>
        <dbReference type="Proteomes" id="UP000182589"/>
    </source>
</evidence>